<gene>
    <name evidence="2" type="ORF">C4D60_Mb06t13590</name>
</gene>
<name>A0A4S8IMS0_MUSBA</name>
<evidence type="ECO:0000256" key="1">
    <source>
        <dbReference type="SAM" id="MobiDB-lite"/>
    </source>
</evidence>
<organism evidence="2 3">
    <name type="scientific">Musa balbisiana</name>
    <name type="common">Banana</name>
    <dbReference type="NCBI Taxonomy" id="52838"/>
    <lineage>
        <taxon>Eukaryota</taxon>
        <taxon>Viridiplantae</taxon>
        <taxon>Streptophyta</taxon>
        <taxon>Embryophyta</taxon>
        <taxon>Tracheophyta</taxon>
        <taxon>Spermatophyta</taxon>
        <taxon>Magnoliopsida</taxon>
        <taxon>Liliopsida</taxon>
        <taxon>Zingiberales</taxon>
        <taxon>Musaceae</taxon>
        <taxon>Musa</taxon>
    </lineage>
</organism>
<dbReference type="AlphaFoldDB" id="A0A4S8IMS0"/>
<dbReference type="Proteomes" id="UP000317650">
    <property type="component" value="Chromosome 6"/>
</dbReference>
<dbReference type="PANTHER" id="PTHR34569:SF2">
    <property type="entry name" value="EXPRESSED PROTEIN"/>
    <property type="match status" value="1"/>
</dbReference>
<feature type="region of interest" description="Disordered" evidence="1">
    <location>
        <begin position="36"/>
        <end position="84"/>
    </location>
</feature>
<proteinExistence type="predicted"/>
<reference evidence="2 3" key="1">
    <citation type="journal article" date="2019" name="Nat. Plants">
        <title>Genome sequencing of Musa balbisiana reveals subgenome evolution and function divergence in polyploid bananas.</title>
        <authorList>
            <person name="Yao X."/>
        </authorList>
    </citation>
    <scope>NUCLEOTIDE SEQUENCE [LARGE SCALE GENOMIC DNA]</scope>
    <source>
        <strain evidence="3">cv. DH-PKW</strain>
        <tissue evidence="2">Leaves</tissue>
    </source>
</reference>
<comment type="caution">
    <text evidence="2">The sequence shown here is derived from an EMBL/GenBank/DDBJ whole genome shotgun (WGS) entry which is preliminary data.</text>
</comment>
<accession>A0A4S8IMS0</accession>
<feature type="region of interest" description="Disordered" evidence="1">
    <location>
        <begin position="1"/>
        <end position="23"/>
    </location>
</feature>
<dbReference type="EMBL" id="PYDT01000009">
    <property type="protein sequence ID" value="THU49818.1"/>
    <property type="molecule type" value="Genomic_DNA"/>
</dbReference>
<sequence>MVGEAAAADKPSGPPASGDFNIRHWRRFRPATRPVALDLGRASPGDFERGHRSGYTSLSDLIGSPPRPSGALSPASPCGGDGGGEIRIKNRLVKQAAYAYLQPTPSAGGHDLHRRRRCFRSLRQALAFLTCGIAVEPLDSCIEFLRRLFRRPRR</sequence>
<evidence type="ECO:0000313" key="2">
    <source>
        <dbReference type="EMBL" id="THU49818.1"/>
    </source>
</evidence>
<dbReference type="STRING" id="52838.A0A4S8IMS0"/>
<keyword evidence="3" id="KW-1185">Reference proteome</keyword>
<evidence type="ECO:0000313" key="3">
    <source>
        <dbReference type="Proteomes" id="UP000317650"/>
    </source>
</evidence>
<dbReference type="PANTHER" id="PTHR34569">
    <property type="entry name" value="EXPRESSED PROTEIN"/>
    <property type="match status" value="1"/>
</dbReference>
<protein>
    <submittedName>
        <fullName evidence="2">Uncharacterized protein</fullName>
    </submittedName>
</protein>